<name>A0A8S5UT38_9CAUD</name>
<reference evidence="1" key="1">
    <citation type="journal article" date="2021" name="Proc. Natl. Acad. Sci. U.S.A.">
        <title>A Catalog of Tens of Thousands of Viruses from Human Metagenomes Reveals Hidden Associations with Chronic Diseases.</title>
        <authorList>
            <person name="Tisza M.J."/>
            <person name="Buck C.B."/>
        </authorList>
    </citation>
    <scope>NUCLEOTIDE SEQUENCE</scope>
    <source>
        <strain evidence="1">CtijX18</strain>
    </source>
</reference>
<proteinExistence type="predicted"/>
<sequence length="125" mass="15037">MFCYKRNPEKKIFLIGFKEDYTLNKHPRYNYGVKETEDVIREIFCLIPVSTDTKNNEMTFSVLYPVTMRYYSSFKNLDYPNYVKTIFSNNELKVNKENHYVLAEGHILSFSRLEDAYQCYKHLTE</sequence>
<evidence type="ECO:0000313" key="1">
    <source>
        <dbReference type="EMBL" id="DAF97572.1"/>
    </source>
</evidence>
<dbReference type="EMBL" id="BK016133">
    <property type="protein sequence ID" value="DAF97572.1"/>
    <property type="molecule type" value="Genomic_DNA"/>
</dbReference>
<organism evidence="1">
    <name type="scientific">Myoviridae sp. ctijX18</name>
    <dbReference type="NCBI Taxonomy" id="2825154"/>
    <lineage>
        <taxon>Viruses</taxon>
        <taxon>Duplodnaviria</taxon>
        <taxon>Heunggongvirae</taxon>
        <taxon>Uroviricota</taxon>
        <taxon>Caudoviricetes</taxon>
    </lineage>
</organism>
<protein>
    <submittedName>
        <fullName evidence="1">Uncharacterized protein</fullName>
    </submittedName>
</protein>
<accession>A0A8S5UT38</accession>